<evidence type="ECO:0000259" key="3">
    <source>
        <dbReference type="PROSITE" id="PS50887"/>
    </source>
</evidence>
<dbReference type="FunFam" id="3.30.70.270:FF:000044">
    <property type="entry name" value="Diguanylate cyclase (GGDEF)-like protein"/>
    <property type="match status" value="1"/>
</dbReference>
<accession>Q8EF28</accession>
<evidence type="ECO:0000256" key="2">
    <source>
        <dbReference type="ARBA" id="ARBA00034247"/>
    </source>
</evidence>
<dbReference type="InterPro" id="IPR035965">
    <property type="entry name" value="PAS-like_dom_sf"/>
</dbReference>
<reference evidence="4 5" key="4">
    <citation type="journal article" date="2011" name="BMC Genomics">
        <title>Genome-wide protein localization prediction strategies for gram negative bacteria.</title>
        <authorList>
            <person name="Romine M.F."/>
        </authorList>
    </citation>
    <scope>NUCLEOTIDE SEQUENCE [LARGE SCALE GENOMIC DNA]</scope>
    <source>
        <strain evidence="5">ATCC 700550 / JCM 31522 / CIP 106686 / LMG 19005 / NCIMB 14063 / MR-1</strain>
    </source>
</reference>
<dbReference type="Pfam" id="PF00990">
    <property type="entry name" value="GGDEF"/>
    <property type="match status" value="1"/>
</dbReference>
<dbReference type="BioCyc" id="SONE211586:G1GMP-1992-MONOMER"/>
<dbReference type="KEGG" id="son:SO_2174"/>
<name>Q8EF28_SHEON</name>
<dbReference type="PATRIC" id="fig|211586.12.peg.2090"/>
<dbReference type="GO" id="GO:0005886">
    <property type="term" value="C:plasma membrane"/>
    <property type="evidence" value="ECO:0000318"/>
    <property type="project" value="GO_Central"/>
</dbReference>
<comment type="catalytic activity">
    <reaction evidence="2">
        <text>2 GTP = 3',3'-c-di-GMP + 2 diphosphate</text>
        <dbReference type="Rhea" id="RHEA:24898"/>
        <dbReference type="ChEBI" id="CHEBI:33019"/>
        <dbReference type="ChEBI" id="CHEBI:37565"/>
        <dbReference type="ChEBI" id="CHEBI:58805"/>
        <dbReference type="EC" id="2.7.7.65"/>
    </reaction>
</comment>
<protein>
    <recommendedName>
        <fullName evidence="1">diguanylate cyclase</fullName>
        <ecNumber evidence="1">2.7.7.65</ecNumber>
    </recommendedName>
</protein>
<dbReference type="EC" id="2.7.7.65" evidence="1"/>
<dbReference type="InterPro" id="IPR000160">
    <property type="entry name" value="GGDEF_dom"/>
</dbReference>
<dbReference type="GO" id="GO:0043709">
    <property type="term" value="P:cell adhesion involved in single-species biofilm formation"/>
    <property type="evidence" value="ECO:0000318"/>
    <property type="project" value="GO_Central"/>
</dbReference>
<dbReference type="Gene3D" id="3.30.450.20">
    <property type="entry name" value="PAS domain"/>
    <property type="match status" value="1"/>
</dbReference>
<dbReference type="GO" id="GO:1902201">
    <property type="term" value="P:negative regulation of bacterial-type flagellum-dependent cell motility"/>
    <property type="evidence" value="ECO:0000318"/>
    <property type="project" value="GO_Central"/>
</dbReference>
<dbReference type="OrthoDB" id="5620448at2"/>
<keyword evidence="5" id="KW-1185">Reference proteome</keyword>
<evidence type="ECO:0000313" key="4">
    <source>
        <dbReference type="EMBL" id="AAN55218.1"/>
    </source>
</evidence>
<gene>
    <name evidence="4" type="ordered locus">SO_2174</name>
</gene>
<reference evidence="4 5" key="1">
    <citation type="journal article" date="2002" name="Nat. Biotechnol.">
        <title>Genome sequence of the dissimilatory metal ion-reducing bacterium Shewanella oneidensis.</title>
        <authorList>
            <person name="Heidelberg J.F."/>
            <person name="Paulsen I.T."/>
            <person name="Nelson K.E."/>
            <person name="Gaidos E.J."/>
            <person name="Nelson W.C."/>
            <person name="Read T.D."/>
            <person name="Eisen J.A."/>
            <person name="Seshadri R."/>
            <person name="Ward N."/>
            <person name="Methe B."/>
            <person name="Clayton R.A."/>
            <person name="Meyer T."/>
            <person name="Tsapin A."/>
            <person name="Scott J."/>
            <person name="Beanan M."/>
            <person name="Brinkac L."/>
            <person name="Daugherty S."/>
            <person name="DeBoy R.T."/>
            <person name="Dodson R.J."/>
            <person name="Durkin A.S."/>
            <person name="Haft D.H."/>
            <person name="Kolonay J.F."/>
            <person name="Madupu R."/>
            <person name="Peterson J.D."/>
            <person name="Umayam L.A."/>
            <person name="White O."/>
            <person name="Wolf A.M."/>
            <person name="Vamathevan J."/>
            <person name="Weidman J."/>
            <person name="Impraim M."/>
            <person name="Lee K."/>
            <person name="Berry K."/>
            <person name="Lee C."/>
            <person name="Mueller J."/>
            <person name="Khouri H."/>
            <person name="Gill J."/>
            <person name="Utterback T.R."/>
            <person name="McDonald L.A."/>
            <person name="Feldblyum T.V."/>
            <person name="Smith H.O."/>
            <person name="Venter J.C."/>
            <person name="Nealson K.H."/>
            <person name="Fraser C.M."/>
        </authorList>
    </citation>
    <scope>NUCLEOTIDE SEQUENCE [LARGE SCALE GENOMIC DNA]</scope>
    <source>
        <strain evidence="5">ATCC 700550 / JCM 31522 / CIP 106686 / LMG 19005 / NCIMB 14063 / MR-1</strain>
    </source>
</reference>
<dbReference type="NCBIfam" id="TIGR00254">
    <property type="entry name" value="GGDEF"/>
    <property type="match status" value="1"/>
</dbReference>
<dbReference type="STRING" id="211586.SO_2174"/>
<reference evidence="4 5" key="2">
    <citation type="journal article" date="2005" name="Proteomics">
        <title>Global detection and characterization of hypothetical proteins in Shewanella oneidensis MR-1 using LC-MS based proteomics.</title>
        <authorList>
            <person name="Elias D.A."/>
            <person name="Monroe M.E."/>
            <person name="Marshall M.J."/>
            <person name="Romine M.F."/>
            <person name="Belieav A.S."/>
            <person name="Fredrickson J.K."/>
            <person name="Anderson G.A."/>
            <person name="Smith R.D."/>
            <person name="Lipton M.S."/>
        </authorList>
    </citation>
    <scope>NUCLEOTIDE SEQUENCE [LARGE SCALE GENOMIC DNA]</scope>
    <source>
        <strain evidence="5">ATCC 700550 / JCM 31522 / CIP 106686 / LMG 19005 / NCIMB 14063 / MR-1</strain>
    </source>
</reference>
<dbReference type="PANTHER" id="PTHR45138:SF9">
    <property type="entry name" value="DIGUANYLATE CYCLASE DGCM-RELATED"/>
    <property type="match status" value="1"/>
</dbReference>
<dbReference type="PANTHER" id="PTHR45138">
    <property type="entry name" value="REGULATORY COMPONENTS OF SENSORY TRANSDUCTION SYSTEM"/>
    <property type="match status" value="1"/>
</dbReference>
<sequence length="320" mass="36207">MTMIKNVHNQAFEAIHTILNSLDALVYVSDLHTYELLYLNDYGTTIWGEPTGKKCYQLLQAGQNSPCSFCTNHKLINHAGNSTTVHVWEFKNTYNNRWYQCRDQAIRWTDGRLVRIEIATDITDRKQMEEALIEAKSTAERLANTDELTKLYNRRAFFNLGLSIAQQSGQALAFIMFDIDRFKHVNDRWGHTTGDAALIHIAKLTQAILKPVDILGRLGGEEFGILLPDLHHEQACQLAESIRCRFEEQPLALNGQIIKCTASFGIASITIPVIHSEKEAQNLLETLFNSADQAMMQAKRNGRNQVCSATELANFAQNNH</sequence>
<dbReference type="Gene3D" id="3.30.70.270">
    <property type="match status" value="1"/>
</dbReference>
<dbReference type="SUPFAM" id="SSF55073">
    <property type="entry name" value="Nucleotide cyclase"/>
    <property type="match status" value="1"/>
</dbReference>
<dbReference type="CDD" id="cd01949">
    <property type="entry name" value="GGDEF"/>
    <property type="match status" value="1"/>
</dbReference>
<keyword evidence="4" id="KW-0548">Nucleotidyltransferase</keyword>
<dbReference type="InterPro" id="IPR050469">
    <property type="entry name" value="Diguanylate_Cyclase"/>
</dbReference>
<dbReference type="HOGENOM" id="CLU_000445_11_4_6"/>
<dbReference type="PaxDb" id="211586-SO_2174"/>
<proteinExistence type="predicted"/>
<dbReference type="AlphaFoldDB" id="Q8EF28"/>
<evidence type="ECO:0000313" key="5">
    <source>
        <dbReference type="Proteomes" id="UP000008186"/>
    </source>
</evidence>
<dbReference type="GO" id="GO:0052621">
    <property type="term" value="F:diguanylate cyclase activity"/>
    <property type="evidence" value="ECO:0000318"/>
    <property type="project" value="GO_Central"/>
</dbReference>
<dbReference type="PROSITE" id="PS50887">
    <property type="entry name" value="GGDEF"/>
    <property type="match status" value="1"/>
</dbReference>
<dbReference type="Proteomes" id="UP000008186">
    <property type="component" value="Chromosome"/>
</dbReference>
<dbReference type="PhylomeDB" id="Q8EF28"/>
<dbReference type="EMBL" id="AE014299">
    <property type="protein sequence ID" value="AAN55218.1"/>
    <property type="molecule type" value="Genomic_DNA"/>
</dbReference>
<reference evidence="4 5" key="3">
    <citation type="journal article" date="2008" name="Appl. Environ. Microbiol.">
        <title>Identification of mobile elements and pseudogenes in the Shewanella oneidensis MR-1 genome.</title>
        <authorList>
            <person name="Romine M.F."/>
            <person name="Carlson T.S."/>
            <person name="Norbeck A.D."/>
            <person name="McCue L.A."/>
            <person name="Lipton M.S."/>
        </authorList>
    </citation>
    <scope>NUCLEOTIDE SEQUENCE [LARGE SCALE GENOMIC DNA]</scope>
    <source>
        <strain evidence="5">ATCC 700550 / JCM 31522 / CIP 106686 / LMG 19005 / NCIMB 14063 / MR-1</strain>
    </source>
</reference>
<keyword evidence="4" id="KW-0808">Transferase</keyword>
<dbReference type="eggNOG" id="COG3706">
    <property type="taxonomic scope" value="Bacteria"/>
</dbReference>
<feature type="domain" description="GGDEF" evidence="3">
    <location>
        <begin position="170"/>
        <end position="311"/>
    </location>
</feature>
<dbReference type="SMART" id="SM00267">
    <property type="entry name" value="GGDEF"/>
    <property type="match status" value="1"/>
</dbReference>
<dbReference type="InterPro" id="IPR029787">
    <property type="entry name" value="Nucleotide_cyclase"/>
</dbReference>
<dbReference type="SUPFAM" id="SSF55785">
    <property type="entry name" value="PYP-like sensor domain (PAS domain)"/>
    <property type="match status" value="1"/>
</dbReference>
<evidence type="ECO:0000256" key="1">
    <source>
        <dbReference type="ARBA" id="ARBA00012528"/>
    </source>
</evidence>
<organism evidence="4 5">
    <name type="scientific">Shewanella oneidensis (strain ATCC 700550 / JCM 31522 / CIP 106686 / LMG 19005 / NCIMB 14063 / MR-1)</name>
    <dbReference type="NCBI Taxonomy" id="211586"/>
    <lineage>
        <taxon>Bacteria</taxon>
        <taxon>Pseudomonadati</taxon>
        <taxon>Pseudomonadota</taxon>
        <taxon>Gammaproteobacteria</taxon>
        <taxon>Alteromonadales</taxon>
        <taxon>Shewanellaceae</taxon>
        <taxon>Shewanella</taxon>
    </lineage>
</organism>
<dbReference type="InterPro" id="IPR043128">
    <property type="entry name" value="Rev_trsase/Diguanyl_cyclase"/>
</dbReference>
<dbReference type="RefSeq" id="WP_011072210.1">
    <property type="nucleotide sequence ID" value="NC_004347.2"/>
</dbReference>